<dbReference type="InterPro" id="IPR001626">
    <property type="entry name" value="ABC_TroCD"/>
</dbReference>
<keyword evidence="9" id="KW-1185">Reference proteome</keyword>
<keyword evidence="5 7" id="KW-0472">Membrane</keyword>
<evidence type="ECO:0000313" key="8">
    <source>
        <dbReference type="EMBL" id="MCQ4079272.1"/>
    </source>
</evidence>
<evidence type="ECO:0000256" key="7">
    <source>
        <dbReference type="SAM" id="Phobius"/>
    </source>
</evidence>
<keyword evidence="6" id="KW-0813">Transport</keyword>
<evidence type="ECO:0000313" key="9">
    <source>
        <dbReference type="Proteomes" id="UP001057702"/>
    </source>
</evidence>
<reference evidence="8" key="1">
    <citation type="submission" date="2022-06" db="EMBL/GenBank/DDBJ databases">
        <title>Draft genome sequence of Streptomyces sp. RB6PN25 isolated from peat swamp forest in Thailand.</title>
        <authorList>
            <person name="Duangmal K."/>
            <person name="Klaysubun C."/>
        </authorList>
    </citation>
    <scope>NUCLEOTIDE SEQUENCE</scope>
    <source>
        <strain evidence="8">RB6PN25</strain>
    </source>
</reference>
<feature type="transmembrane region" description="Helical" evidence="7">
    <location>
        <begin position="238"/>
        <end position="259"/>
    </location>
</feature>
<feature type="transmembrane region" description="Helical" evidence="7">
    <location>
        <begin position="169"/>
        <end position="192"/>
    </location>
</feature>
<evidence type="ECO:0000256" key="5">
    <source>
        <dbReference type="ARBA" id="ARBA00023136"/>
    </source>
</evidence>
<protein>
    <submittedName>
        <fullName evidence="8">Metal ABC transporter permease</fullName>
    </submittedName>
</protein>
<evidence type="ECO:0000256" key="4">
    <source>
        <dbReference type="ARBA" id="ARBA00022989"/>
    </source>
</evidence>
<sequence length="278" mass="28860">MFADYMVNAWDVATIVAIVAPVVGFFVVLRGSAFVAHAVPEAAFAGAAGASLIGLNTVVGLGVFSLGASLSIGLLGRRGRHDVVTALALVLMLGMGSLFLSWSTEYAPEIYSLLFGEVLGVSSNEIGITALLGALCLAAVAALYRPLLLTSVVPEIAAARGIRNHRIDMAFLAIVALATTTAVPVVGALLMFSLMIGPPAAARCITDEPLRTMALSVGIALATVWASIAAAYQTDWPIGFFVTAFAFVGYALAHVLRWAREGYARIRARKPLPGGSAA</sequence>
<dbReference type="Proteomes" id="UP001057702">
    <property type="component" value="Unassembled WGS sequence"/>
</dbReference>
<gene>
    <name evidence="8" type="ORF">NGB36_01260</name>
</gene>
<dbReference type="PANTHER" id="PTHR30477">
    <property type="entry name" value="ABC-TRANSPORTER METAL-BINDING PROTEIN"/>
    <property type="match status" value="1"/>
</dbReference>
<accession>A0ABT1PNL5</accession>
<feature type="transmembrane region" description="Helical" evidence="7">
    <location>
        <begin position="12"/>
        <end position="30"/>
    </location>
</feature>
<comment type="subcellular location">
    <subcellularLocation>
        <location evidence="6">Cell membrane</location>
        <topology evidence="6">Multi-pass membrane protein</topology>
    </subcellularLocation>
    <subcellularLocation>
        <location evidence="1">Membrane</location>
        <topology evidence="1">Multi-pass membrane protein</topology>
    </subcellularLocation>
</comment>
<keyword evidence="4 7" id="KW-1133">Transmembrane helix</keyword>
<proteinExistence type="inferred from homology"/>
<dbReference type="Pfam" id="PF00950">
    <property type="entry name" value="ABC-3"/>
    <property type="match status" value="1"/>
</dbReference>
<dbReference type="PANTHER" id="PTHR30477:SF13">
    <property type="entry name" value="IRON TRANSPORT SYSTEM MEMBRANE PROTEIN HI_0360-RELATED"/>
    <property type="match status" value="1"/>
</dbReference>
<dbReference type="InterPro" id="IPR037294">
    <property type="entry name" value="ABC_BtuC-like"/>
</dbReference>
<evidence type="ECO:0000256" key="1">
    <source>
        <dbReference type="ARBA" id="ARBA00004141"/>
    </source>
</evidence>
<comment type="caution">
    <text evidence="8">The sequence shown here is derived from an EMBL/GenBank/DDBJ whole genome shotgun (WGS) entry which is preliminary data.</text>
</comment>
<comment type="similarity">
    <text evidence="2 6">Belongs to the ABC-3 integral membrane protein family.</text>
</comment>
<feature type="transmembrane region" description="Helical" evidence="7">
    <location>
        <begin position="84"/>
        <end position="104"/>
    </location>
</feature>
<dbReference type="Gene3D" id="1.10.3470.10">
    <property type="entry name" value="ABC transporter involved in vitamin B12 uptake, BtuC"/>
    <property type="match status" value="1"/>
</dbReference>
<feature type="transmembrane region" description="Helical" evidence="7">
    <location>
        <begin position="125"/>
        <end position="144"/>
    </location>
</feature>
<dbReference type="SUPFAM" id="SSF81345">
    <property type="entry name" value="ABC transporter involved in vitamin B12 uptake, BtuC"/>
    <property type="match status" value="1"/>
</dbReference>
<name>A0ABT1PNL5_9ACTN</name>
<dbReference type="EMBL" id="JANFNG010000001">
    <property type="protein sequence ID" value="MCQ4079272.1"/>
    <property type="molecule type" value="Genomic_DNA"/>
</dbReference>
<evidence type="ECO:0000256" key="3">
    <source>
        <dbReference type="ARBA" id="ARBA00022692"/>
    </source>
</evidence>
<evidence type="ECO:0000256" key="6">
    <source>
        <dbReference type="RuleBase" id="RU003943"/>
    </source>
</evidence>
<evidence type="ECO:0000256" key="2">
    <source>
        <dbReference type="ARBA" id="ARBA00008034"/>
    </source>
</evidence>
<organism evidence="8 9">
    <name type="scientific">Streptomyces humicola</name>
    <dbReference type="NCBI Taxonomy" id="2953240"/>
    <lineage>
        <taxon>Bacteria</taxon>
        <taxon>Bacillati</taxon>
        <taxon>Actinomycetota</taxon>
        <taxon>Actinomycetes</taxon>
        <taxon>Kitasatosporales</taxon>
        <taxon>Streptomycetaceae</taxon>
        <taxon>Streptomyces</taxon>
    </lineage>
</organism>
<keyword evidence="3 6" id="KW-0812">Transmembrane</keyword>
<dbReference type="RefSeq" id="WP_255918124.1">
    <property type="nucleotide sequence ID" value="NZ_JANFNG010000001.1"/>
</dbReference>